<protein>
    <submittedName>
        <fullName evidence="8">Solute:sodium symporter family transporter</fullName>
    </submittedName>
</protein>
<reference evidence="9" key="1">
    <citation type="journal article" date="2019" name="Int. J. Syst. Evol. Microbiol.">
        <title>The Global Catalogue of Microorganisms (GCM) 10K type strain sequencing project: providing services to taxonomists for standard genome sequencing and annotation.</title>
        <authorList>
            <consortium name="The Broad Institute Genomics Platform"/>
            <consortium name="The Broad Institute Genome Sequencing Center for Infectious Disease"/>
            <person name="Wu L."/>
            <person name="Ma J."/>
        </authorList>
    </citation>
    <scope>NUCLEOTIDE SEQUENCE [LARGE SCALE GENOMIC DNA]</scope>
    <source>
        <strain evidence="9">JCM 16112</strain>
    </source>
</reference>
<evidence type="ECO:0000313" key="8">
    <source>
        <dbReference type="EMBL" id="GAA0880581.1"/>
    </source>
</evidence>
<evidence type="ECO:0000256" key="1">
    <source>
        <dbReference type="ARBA" id="ARBA00004141"/>
    </source>
</evidence>
<dbReference type="NCBIfam" id="NF007790">
    <property type="entry name" value="PRK10484.1"/>
    <property type="match status" value="1"/>
</dbReference>
<keyword evidence="3 7" id="KW-0812">Transmembrane</keyword>
<comment type="subcellular location">
    <subcellularLocation>
        <location evidence="1">Membrane</location>
        <topology evidence="1">Multi-pass membrane protein</topology>
    </subcellularLocation>
</comment>
<dbReference type="PANTHER" id="PTHR11819:SF195">
    <property type="entry name" value="SODIUM_GLUCOSE COTRANSPORTER 4"/>
    <property type="match status" value="1"/>
</dbReference>
<keyword evidence="5 7" id="KW-0472">Membrane</keyword>
<feature type="transmembrane region" description="Helical" evidence="7">
    <location>
        <begin position="117"/>
        <end position="140"/>
    </location>
</feature>
<dbReference type="InterPro" id="IPR038377">
    <property type="entry name" value="Na/Glc_symporter_sf"/>
</dbReference>
<dbReference type="Proteomes" id="UP001500469">
    <property type="component" value="Unassembled WGS sequence"/>
</dbReference>
<organism evidence="8 9">
    <name type="scientific">Algoriphagus jejuensis</name>
    <dbReference type="NCBI Taxonomy" id="419934"/>
    <lineage>
        <taxon>Bacteria</taxon>
        <taxon>Pseudomonadati</taxon>
        <taxon>Bacteroidota</taxon>
        <taxon>Cytophagia</taxon>
        <taxon>Cytophagales</taxon>
        <taxon>Cyclobacteriaceae</taxon>
        <taxon>Algoriphagus</taxon>
    </lineage>
</organism>
<feature type="transmembrane region" description="Helical" evidence="7">
    <location>
        <begin position="440"/>
        <end position="462"/>
    </location>
</feature>
<evidence type="ECO:0000256" key="7">
    <source>
        <dbReference type="SAM" id="Phobius"/>
    </source>
</evidence>
<name>A0ABP3YK02_9BACT</name>
<evidence type="ECO:0000256" key="4">
    <source>
        <dbReference type="ARBA" id="ARBA00022989"/>
    </source>
</evidence>
<feature type="transmembrane region" description="Helical" evidence="7">
    <location>
        <begin position="377"/>
        <end position="397"/>
    </location>
</feature>
<feature type="transmembrane region" description="Helical" evidence="7">
    <location>
        <begin position="409"/>
        <end position="428"/>
    </location>
</feature>
<sequence length="523" mass="57153">MLTVISFVGFTLFVAVFSWYKLRKENLRSKDGYFLGGRSLTGGVIAGSMLLTNISTEHLIGMNGSAYKNGMIIIAWEVTSAIALVIAALYFLPIYLRMGLATIPQYLAVRYDDTTKTIVSLLLMLSFVFTLLPIVLYTGAINLESIFNVSEVFQISQTEGIWLTVITIGVIGSIYAILGGLKAVAYSDMINAIGLMIGGLLVPAFALWDIGNGSMMTGLGKVYEAVPEKFNVIGTEDSVLPFSTLFTGLMINQIYFWGMNQTIIQRALGAKNMAEAQKGLLYTGVFKILIPLIIVLPGVIAFYYYGEQYYGDQDFIYPVLVKKVLPLSLIGFFAAVVLGAVLSTFNSVLNSASTIFSLDIYKKIIQPSASDSKLVKVGKLSSLILAVIAILIAPMVANAPEGLYQLMQQLNGIFFIPIASVLIAGFFIPKVSAAGAKAGLLVGFVFYLVTTFWLAIDIHFIHIWGIEFLLNLAVMYLVSLKFPATTAMAIPRSPLNLQEWKYAKPLSLALCVVTVAIYWFLGR</sequence>
<feature type="transmembrane region" description="Helical" evidence="7">
    <location>
        <begin position="239"/>
        <end position="258"/>
    </location>
</feature>
<feature type="transmembrane region" description="Helical" evidence="7">
    <location>
        <begin position="279"/>
        <end position="305"/>
    </location>
</feature>
<evidence type="ECO:0000256" key="6">
    <source>
        <dbReference type="RuleBase" id="RU362091"/>
    </source>
</evidence>
<dbReference type="PANTHER" id="PTHR11819">
    <property type="entry name" value="SOLUTE CARRIER FAMILY 5"/>
    <property type="match status" value="1"/>
</dbReference>
<feature type="transmembrane region" description="Helical" evidence="7">
    <location>
        <begin position="325"/>
        <end position="356"/>
    </location>
</feature>
<dbReference type="EMBL" id="BAAAFI010000045">
    <property type="protein sequence ID" value="GAA0880581.1"/>
    <property type="molecule type" value="Genomic_DNA"/>
</dbReference>
<accession>A0ABP3YK02</accession>
<dbReference type="PROSITE" id="PS50283">
    <property type="entry name" value="NA_SOLUT_SYMP_3"/>
    <property type="match status" value="1"/>
</dbReference>
<evidence type="ECO:0000256" key="5">
    <source>
        <dbReference type="ARBA" id="ARBA00023136"/>
    </source>
</evidence>
<keyword evidence="9" id="KW-1185">Reference proteome</keyword>
<feature type="transmembrane region" description="Helical" evidence="7">
    <location>
        <begin position="160"/>
        <end position="178"/>
    </location>
</feature>
<feature type="transmembrane region" description="Helical" evidence="7">
    <location>
        <begin position="502"/>
        <end position="521"/>
    </location>
</feature>
<feature type="transmembrane region" description="Helical" evidence="7">
    <location>
        <begin position="468"/>
        <end position="490"/>
    </location>
</feature>
<dbReference type="InterPro" id="IPR001734">
    <property type="entry name" value="Na/solute_symporter"/>
</dbReference>
<comment type="similarity">
    <text evidence="2 6">Belongs to the sodium:solute symporter (SSF) (TC 2.A.21) family.</text>
</comment>
<gene>
    <name evidence="8" type="ORF">GCM10009119_35510</name>
</gene>
<dbReference type="CDD" id="cd10328">
    <property type="entry name" value="SLC5sbd_YidK"/>
    <property type="match status" value="1"/>
</dbReference>
<comment type="caution">
    <text evidence="8">The sequence shown here is derived from an EMBL/GenBank/DDBJ whole genome shotgun (WGS) entry which is preliminary data.</text>
</comment>
<feature type="transmembrane region" description="Helical" evidence="7">
    <location>
        <begin position="190"/>
        <end position="208"/>
    </location>
</feature>
<dbReference type="NCBIfam" id="TIGR00813">
    <property type="entry name" value="sss"/>
    <property type="match status" value="1"/>
</dbReference>
<dbReference type="RefSeq" id="WP_343854018.1">
    <property type="nucleotide sequence ID" value="NZ_BAAAFI010000045.1"/>
</dbReference>
<evidence type="ECO:0000256" key="2">
    <source>
        <dbReference type="ARBA" id="ARBA00006434"/>
    </source>
</evidence>
<proteinExistence type="inferred from homology"/>
<feature type="transmembrane region" description="Helical" evidence="7">
    <location>
        <begin position="71"/>
        <end position="96"/>
    </location>
</feature>
<feature type="transmembrane region" description="Helical" evidence="7">
    <location>
        <begin position="34"/>
        <end position="51"/>
    </location>
</feature>
<keyword evidence="4 7" id="KW-1133">Transmembrane helix</keyword>
<dbReference type="Gene3D" id="1.20.1730.10">
    <property type="entry name" value="Sodium/glucose cotransporter"/>
    <property type="match status" value="1"/>
</dbReference>
<evidence type="ECO:0000256" key="3">
    <source>
        <dbReference type="ARBA" id="ARBA00022692"/>
    </source>
</evidence>
<feature type="transmembrane region" description="Helical" evidence="7">
    <location>
        <begin position="6"/>
        <end position="22"/>
    </location>
</feature>
<evidence type="ECO:0000313" key="9">
    <source>
        <dbReference type="Proteomes" id="UP001500469"/>
    </source>
</evidence>
<dbReference type="Pfam" id="PF00474">
    <property type="entry name" value="SSF"/>
    <property type="match status" value="1"/>
</dbReference>